<dbReference type="InterPro" id="IPR036318">
    <property type="entry name" value="FAD-bd_PCMH-like_sf"/>
</dbReference>
<dbReference type="EMBL" id="JAULSW010000009">
    <property type="protein sequence ID" value="KAK3370604.1"/>
    <property type="molecule type" value="Genomic_DNA"/>
</dbReference>
<dbReference type="Proteomes" id="UP001285441">
    <property type="component" value="Unassembled WGS sequence"/>
</dbReference>
<feature type="chain" id="PRO_5041958757" description="FAD-binding PCMH-type domain-containing protein" evidence="5">
    <location>
        <begin position="23"/>
        <end position="507"/>
    </location>
</feature>
<evidence type="ECO:0000256" key="3">
    <source>
        <dbReference type="ARBA" id="ARBA00022827"/>
    </source>
</evidence>
<dbReference type="PANTHER" id="PTHR42973:SF54">
    <property type="entry name" value="FAD-BINDING PCMH-TYPE DOMAIN-CONTAINING PROTEIN"/>
    <property type="match status" value="1"/>
</dbReference>
<sequence length="507" mass="54388">MGINQLQQAVWALTLACGGCMALEGDTACVALAVALPGLVTFPNSTLYAVENIYWSARQSAATPDCFVTPRQTSDVATAIKLLTALNTPFTVKGGGHTAFAGASNIEDGVTIDLLFLNSIVVSDDRMTVSVGPGNRWINISETLDPLGLAVVGGREPNIGVGGLALGGGLSYFSGIRGMACDNVRNYEVVLASGEVVNVSPTTNPDLYWALRGGSGSNFGVVTRFDLASFEQGDLWSSSVIYPGILNTTLIPLFQDLTVNGLPSDSQVHTYFVQTYIPALGGFAILSDQYRATPLPDEAIPRAFAALQAVPSIIKTTKVANVSTALRGIEVAYGSRQTWWNTGVSASSAALLQDFVPLYEEHVFRLLAAANGTSITPFFVYQPLPVNVLTAMQVNGGNALGLYPEDGPLVIVQVSVTWENAAIDDLVESSCKQLIKQVKALAKSRGLDREYIYINYAGKTQDVFRSYGNASYTRLKEVAKAVDPQGLFQKLWKGYFKLDRPKCRPRD</sequence>
<evidence type="ECO:0000256" key="1">
    <source>
        <dbReference type="ARBA" id="ARBA00005466"/>
    </source>
</evidence>
<evidence type="ECO:0000313" key="8">
    <source>
        <dbReference type="Proteomes" id="UP001285441"/>
    </source>
</evidence>
<feature type="signal peptide" evidence="5">
    <location>
        <begin position="1"/>
        <end position="22"/>
    </location>
</feature>
<reference evidence="7" key="1">
    <citation type="journal article" date="2023" name="Mol. Phylogenet. Evol.">
        <title>Genome-scale phylogeny and comparative genomics of the fungal order Sordariales.</title>
        <authorList>
            <person name="Hensen N."/>
            <person name="Bonometti L."/>
            <person name="Westerberg I."/>
            <person name="Brannstrom I.O."/>
            <person name="Guillou S."/>
            <person name="Cros-Aarteil S."/>
            <person name="Calhoun S."/>
            <person name="Haridas S."/>
            <person name="Kuo A."/>
            <person name="Mondo S."/>
            <person name="Pangilinan J."/>
            <person name="Riley R."/>
            <person name="LaButti K."/>
            <person name="Andreopoulos B."/>
            <person name="Lipzen A."/>
            <person name="Chen C."/>
            <person name="Yan M."/>
            <person name="Daum C."/>
            <person name="Ng V."/>
            <person name="Clum A."/>
            <person name="Steindorff A."/>
            <person name="Ohm R.A."/>
            <person name="Martin F."/>
            <person name="Silar P."/>
            <person name="Natvig D.O."/>
            <person name="Lalanne C."/>
            <person name="Gautier V."/>
            <person name="Ament-Velasquez S.L."/>
            <person name="Kruys A."/>
            <person name="Hutchinson M.I."/>
            <person name="Powell A.J."/>
            <person name="Barry K."/>
            <person name="Miller A.N."/>
            <person name="Grigoriev I.V."/>
            <person name="Debuchy R."/>
            <person name="Gladieux P."/>
            <person name="Hiltunen Thoren M."/>
            <person name="Johannesson H."/>
        </authorList>
    </citation>
    <scope>NUCLEOTIDE SEQUENCE</scope>
    <source>
        <strain evidence="7">CBS 232.78</strain>
    </source>
</reference>
<keyword evidence="2" id="KW-0285">Flavoprotein</keyword>
<evidence type="ECO:0000313" key="7">
    <source>
        <dbReference type="EMBL" id="KAK3370604.1"/>
    </source>
</evidence>
<protein>
    <recommendedName>
        <fullName evidence="6">FAD-binding PCMH-type domain-containing protein</fullName>
    </recommendedName>
</protein>
<keyword evidence="3" id="KW-0274">FAD</keyword>
<name>A0AAE0N5W5_9PEZI</name>
<dbReference type="GO" id="GO:0016491">
    <property type="term" value="F:oxidoreductase activity"/>
    <property type="evidence" value="ECO:0007669"/>
    <property type="project" value="UniProtKB-KW"/>
</dbReference>
<keyword evidence="8" id="KW-1185">Reference proteome</keyword>
<gene>
    <name evidence="7" type="ORF">B0H63DRAFT_318573</name>
</gene>
<dbReference type="InterPro" id="IPR006094">
    <property type="entry name" value="Oxid_FAD_bind_N"/>
</dbReference>
<dbReference type="InterPro" id="IPR016166">
    <property type="entry name" value="FAD-bd_PCMH"/>
</dbReference>
<dbReference type="AlphaFoldDB" id="A0AAE0N5W5"/>
<keyword evidence="4" id="KW-0560">Oxidoreductase</keyword>
<keyword evidence="5" id="KW-0732">Signal</keyword>
<proteinExistence type="inferred from homology"/>
<dbReference type="PANTHER" id="PTHR42973">
    <property type="entry name" value="BINDING OXIDOREDUCTASE, PUTATIVE (AFU_ORTHOLOGUE AFUA_1G17690)-RELATED"/>
    <property type="match status" value="1"/>
</dbReference>
<evidence type="ECO:0000256" key="4">
    <source>
        <dbReference type="ARBA" id="ARBA00023002"/>
    </source>
</evidence>
<comment type="caution">
    <text evidence="7">The sequence shown here is derived from an EMBL/GenBank/DDBJ whole genome shotgun (WGS) entry which is preliminary data.</text>
</comment>
<dbReference type="InterPro" id="IPR050416">
    <property type="entry name" value="FAD-linked_Oxidoreductase"/>
</dbReference>
<accession>A0AAE0N5W5</accession>
<evidence type="ECO:0000259" key="6">
    <source>
        <dbReference type="PROSITE" id="PS51387"/>
    </source>
</evidence>
<dbReference type="Gene3D" id="3.30.465.10">
    <property type="match status" value="1"/>
</dbReference>
<comment type="similarity">
    <text evidence="1">Belongs to the oxygen-dependent FAD-linked oxidoreductase family.</text>
</comment>
<dbReference type="SUPFAM" id="SSF56176">
    <property type="entry name" value="FAD-binding/transporter-associated domain-like"/>
    <property type="match status" value="1"/>
</dbReference>
<dbReference type="Pfam" id="PF01565">
    <property type="entry name" value="FAD_binding_4"/>
    <property type="match status" value="1"/>
</dbReference>
<organism evidence="7 8">
    <name type="scientific">Podospora didyma</name>
    <dbReference type="NCBI Taxonomy" id="330526"/>
    <lineage>
        <taxon>Eukaryota</taxon>
        <taxon>Fungi</taxon>
        <taxon>Dikarya</taxon>
        <taxon>Ascomycota</taxon>
        <taxon>Pezizomycotina</taxon>
        <taxon>Sordariomycetes</taxon>
        <taxon>Sordariomycetidae</taxon>
        <taxon>Sordariales</taxon>
        <taxon>Podosporaceae</taxon>
        <taxon>Podospora</taxon>
    </lineage>
</organism>
<dbReference type="PROSITE" id="PS51387">
    <property type="entry name" value="FAD_PCMH"/>
    <property type="match status" value="1"/>
</dbReference>
<dbReference type="GO" id="GO:0071949">
    <property type="term" value="F:FAD binding"/>
    <property type="evidence" value="ECO:0007669"/>
    <property type="project" value="InterPro"/>
</dbReference>
<feature type="domain" description="FAD-binding PCMH-type" evidence="6">
    <location>
        <begin position="60"/>
        <end position="232"/>
    </location>
</feature>
<evidence type="ECO:0000256" key="2">
    <source>
        <dbReference type="ARBA" id="ARBA00022630"/>
    </source>
</evidence>
<reference evidence="7" key="2">
    <citation type="submission" date="2023-06" db="EMBL/GenBank/DDBJ databases">
        <authorList>
            <consortium name="Lawrence Berkeley National Laboratory"/>
            <person name="Haridas S."/>
            <person name="Hensen N."/>
            <person name="Bonometti L."/>
            <person name="Westerberg I."/>
            <person name="Brannstrom I.O."/>
            <person name="Guillou S."/>
            <person name="Cros-Aarteil S."/>
            <person name="Calhoun S."/>
            <person name="Kuo A."/>
            <person name="Mondo S."/>
            <person name="Pangilinan J."/>
            <person name="Riley R."/>
            <person name="LaButti K."/>
            <person name="Andreopoulos B."/>
            <person name="Lipzen A."/>
            <person name="Chen C."/>
            <person name="Yanf M."/>
            <person name="Daum C."/>
            <person name="Ng V."/>
            <person name="Clum A."/>
            <person name="Steindorff A."/>
            <person name="Ohm R."/>
            <person name="Martin F."/>
            <person name="Silar P."/>
            <person name="Natvig D."/>
            <person name="Lalanne C."/>
            <person name="Gautier V."/>
            <person name="Ament-velasquez S.L."/>
            <person name="Kruys A."/>
            <person name="Hutchinson M.I."/>
            <person name="Powell A.J."/>
            <person name="Barry K."/>
            <person name="Miller A.N."/>
            <person name="Grigoriev I.V."/>
            <person name="Debuchy R."/>
            <person name="Gladieux P."/>
            <person name="Thoren M.H."/>
            <person name="Johannesson H."/>
        </authorList>
    </citation>
    <scope>NUCLEOTIDE SEQUENCE</scope>
    <source>
        <strain evidence="7">CBS 232.78</strain>
    </source>
</reference>
<dbReference type="InterPro" id="IPR016169">
    <property type="entry name" value="FAD-bd_PCMH_sub2"/>
</dbReference>
<evidence type="ECO:0000256" key="5">
    <source>
        <dbReference type="SAM" id="SignalP"/>
    </source>
</evidence>